<evidence type="ECO:0000256" key="2">
    <source>
        <dbReference type="ARBA" id="ARBA00022705"/>
    </source>
</evidence>
<comment type="catalytic activity">
    <reaction evidence="12">
        <text>Couples ATP hydrolysis with the unwinding of duplex DNA by translocating in the 3'-5' direction.</text>
        <dbReference type="EC" id="5.6.2.4"/>
    </reaction>
</comment>
<evidence type="ECO:0000259" key="13">
    <source>
        <dbReference type="PROSITE" id="PS51192"/>
    </source>
</evidence>
<comment type="similarity">
    <text evidence="12">Belongs to the helicase family. PriA subfamily.</text>
</comment>
<dbReference type="PANTHER" id="PTHR30580:SF0">
    <property type="entry name" value="PRIMOSOMAL PROTEIN N"/>
    <property type="match status" value="1"/>
</dbReference>
<dbReference type="GO" id="GO:0003677">
    <property type="term" value="F:DNA binding"/>
    <property type="evidence" value="ECO:0007669"/>
    <property type="project" value="UniProtKB-UniRule"/>
</dbReference>
<dbReference type="Pfam" id="PF17764">
    <property type="entry name" value="PriA_3primeBD"/>
    <property type="match status" value="1"/>
</dbReference>
<dbReference type="GO" id="GO:0006269">
    <property type="term" value="P:DNA replication, synthesis of primer"/>
    <property type="evidence" value="ECO:0007669"/>
    <property type="project" value="UniProtKB-KW"/>
</dbReference>
<keyword evidence="15" id="KW-1185">Reference proteome</keyword>
<dbReference type="Pfam" id="PF00271">
    <property type="entry name" value="Helicase_C"/>
    <property type="match status" value="1"/>
</dbReference>
<dbReference type="InterPro" id="IPR027417">
    <property type="entry name" value="P-loop_NTPase"/>
</dbReference>
<feature type="binding site" evidence="12">
    <location>
        <position position="459"/>
    </location>
    <ligand>
        <name>Zn(2+)</name>
        <dbReference type="ChEBI" id="CHEBI:29105"/>
        <label>2</label>
    </ligand>
</feature>
<dbReference type="CDD" id="cd18804">
    <property type="entry name" value="SF2_C_priA"/>
    <property type="match status" value="1"/>
</dbReference>
<dbReference type="InterPro" id="IPR040498">
    <property type="entry name" value="PriA_CRR"/>
</dbReference>
<evidence type="ECO:0000313" key="14">
    <source>
        <dbReference type="EMBL" id="TWI06726.1"/>
    </source>
</evidence>
<dbReference type="FunFam" id="3.40.50.300:FF:000489">
    <property type="entry name" value="Primosome assembly protein PriA"/>
    <property type="match status" value="1"/>
</dbReference>
<dbReference type="EMBL" id="VLKP01000016">
    <property type="protein sequence ID" value="TWI06726.1"/>
    <property type="molecule type" value="Genomic_DNA"/>
</dbReference>
<feature type="binding site" evidence="12">
    <location>
        <position position="479"/>
    </location>
    <ligand>
        <name>Zn(2+)</name>
        <dbReference type="ChEBI" id="CHEBI:29105"/>
        <label>2</label>
    </ligand>
</feature>
<dbReference type="InterPro" id="IPR001650">
    <property type="entry name" value="Helicase_C-like"/>
</dbReference>
<comment type="cofactor">
    <cofactor evidence="12">
        <name>Zn(2+)</name>
        <dbReference type="ChEBI" id="CHEBI:29105"/>
    </cofactor>
    <text evidence="12">Binds 2 zinc ions per subunit.</text>
</comment>
<feature type="binding site" evidence="12">
    <location>
        <position position="450"/>
    </location>
    <ligand>
        <name>Zn(2+)</name>
        <dbReference type="ChEBI" id="CHEBI:29105"/>
        <label>1</label>
    </ligand>
</feature>
<dbReference type="PANTHER" id="PTHR30580">
    <property type="entry name" value="PRIMOSOMAL PROTEIN N"/>
    <property type="match status" value="1"/>
</dbReference>
<keyword evidence="7 12" id="KW-0862">Zinc</keyword>
<dbReference type="InterPro" id="IPR014001">
    <property type="entry name" value="Helicase_ATP-bd"/>
</dbReference>
<dbReference type="Proteomes" id="UP000316471">
    <property type="component" value="Unassembled WGS sequence"/>
</dbReference>
<dbReference type="InterPro" id="IPR041236">
    <property type="entry name" value="PriA_C"/>
</dbReference>
<dbReference type="InterPro" id="IPR042115">
    <property type="entry name" value="PriA_3primeBD_sf"/>
</dbReference>
<evidence type="ECO:0000256" key="11">
    <source>
        <dbReference type="ARBA" id="ARBA00048988"/>
    </source>
</evidence>
<dbReference type="InterPro" id="IPR011545">
    <property type="entry name" value="DEAD/DEAH_box_helicase_dom"/>
</dbReference>
<keyword evidence="6 12" id="KW-0347">Helicase</keyword>
<dbReference type="InterPro" id="IPR041222">
    <property type="entry name" value="PriA_3primeBD"/>
</dbReference>
<evidence type="ECO:0000256" key="6">
    <source>
        <dbReference type="ARBA" id="ARBA00022806"/>
    </source>
</evidence>
<dbReference type="RefSeq" id="WP_144816949.1">
    <property type="nucleotide sequence ID" value="NZ_VLKP01000016.1"/>
</dbReference>
<dbReference type="SMART" id="SM00490">
    <property type="entry name" value="HELICc"/>
    <property type="match status" value="1"/>
</dbReference>
<dbReference type="SMART" id="SM00487">
    <property type="entry name" value="DEXDc"/>
    <property type="match status" value="1"/>
</dbReference>
<evidence type="ECO:0000256" key="5">
    <source>
        <dbReference type="ARBA" id="ARBA00022801"/>
    </source>
</evidence>
<dbReference type="InterPro" id="IPR005259">
    <property type="entry name" value="PriA"/>
</dbReference>
<dbReference type="GO" id="GO:0016887">
    <property type="term" value="F:ATP hydrolysis activity"/>
    <property type="evidence" value="ECO:0007669"/>
    <property type="project" value="RHEA"/>
</dbReference>
<dbReference type="SUPFAM" id="SSF52540">
    <property type="entry name" value="P-loop containing nucleoside triphosphate hydrolases"/>
    <property type="match status" value="2"/>
</dbReference>
<evidence type="ECO:0000256" key="9">
    <source>
        <dbReference type="ARBA" id="ARBA00023125"/>
    </source>
</evidence>
<dbReference type="PROSITE" id="PS51192">
    <property type="entry name" value="HELICASE_ATP_BIND_1"/>
    <property type="match status" value="1"/>
</dbReference>
<feature type="binding site" evidence="12">
    <location>
        <position position="492"/>
    </location>
    <ligand>
        <name>Zn(2+)</name>
        <dbReference type="ChEBI" id="CHEBI:29105"/>
        <label>1</label>
    </ligand>
</feature>
<reference evidence="14 15" key="1">
    <citation type="journal article" date="2015" name="Stand. Genomic Sci.">
        <title>Genomic Encyclopedia of Bacterial and Archaeal Type Strains, Phase III: the genomes of soil and plant-associated and newly described type strains.</title>
        <authorList>
            <person name="Whitman W.B."/>
            <person name="Woyke T."/>
            <person name="Klenk H.P."/>
            <person name="Zhou Y."/>
            <person name="Lilburn T.G."/>
            <person name="Beck B.J."/>
            <person name="De Vos P."/>
            <person name="Vandamme P."/>
            <person name="Eisen J.A."/>
            <person name="Garrity G."/>
            <person name="Hugenholtz P."/>
            <person name="Kyrpides N.C."/>
        </authorList>
    </citation>
    <scope>NUCLEOTIDE SEQUENCE [LARGE SCALE GENOMIC DNA]</scope>
    <source>
        <strain evidence="14 15">CGMCC 1.10136</strain>
    </source>
</reference>
<keyword evidence="4 12" id="KW-0547">Nucleotide-binding</keyword>
<dbReference type="GO" id="GO:0008270">
    <property type="term" value="F:zinc ion binding"/>
    <property type="evidence" value="ECO:0007669"/>
    <property type="project" value="UniProtKB-UniRule"/>
</dbReference>
<gene>
    <name evidence="12" type="primary">priA</name>
    <name evidence="14" type="ORF">IP93_02949</name>
</gene>
<feature type="binding site" evidence="12">
    <location>
        <position position="447"/>
    </location>
    <ligand>
        <name>Zn(2+)</name>
        <dbReference type="ChEBI" id="CHEBI:29105"/>
        <label>1</label>
    </ligand>
</feature>
<keyword evidence="10 12" id="KW-0413">Isomerase</keyword>
<protein>
    <recommendedName>
        <fullName evidence="12">Replication restart protein PriA</fullName>
    </recommendedName>
    <alternativeName>
        <fullName evidence="12">ATP-dependent DNA helicase PriA</fullName>
        <ecNumber evidence="12">5.6.2.4</ecNumber>
    </alternativeName>
    <alternativeName>
        <fullName evidence="12">DNA 3'-5' helicase PriA</fullName>
    </alternativeName>
</protein>
<keyword evidence="9 12" id="KW-0238">DNA-binding</keyword>
<dbReference type="OrthoDB" id="9759544at2"/>
<evidence type="ECO:0000256" key="10">
    <source>
        <dbReference type="ARBA" id="ARBA00023235"/>
    </source>
</evidence>
<dbReference type="CDD" id="cd17929">
    <property type="entry name" value="DEXHc_priA"/>
    <property type="match status" value="1"/>
</dbReference>
<evidence type="ECO:0000256" key="1">
    <source>
        <dbReference type="ARBA" id="ARBA00022515"/>
    </source>
</evidence>
<comment type="function">
    <text evidence="12">Initiates the restart of stalled replication forks, which reloads the replicative helicase on sites other than the origin of replication. Recognizes and binds to abandoned replication forks and remodels them to uncover a helicase loading site. Promotes assembly of the primosome at these replication forks.</text>
</comment>
<dbReference type="Gene3D" id="3.40.50.300">
    <property type="entry name" value="P-loop containing nucleotide triphosphate hydrolases"/>
    <property type="match status" value="2"/>
</dbReference>
<proteinExistence type="inferred from homology"/>
<dbReference type="GO" id="GO:0005524">
    <property type="term" value="F:ATP binding"/>
    <property type="evidence" value="ECO:0007669"/>
    <property type="project" value="UniProtKB-UniRule"/>
</dbReference>
<comment type="subunit">
    <text evidence="12">Component of the replication restart primosome.</text>
</comment>
<dbReference type="GO" id="GO:0006310">
    <property type="term" value="P:DNA recombination"/>
    <property type="evidence" value="ECO:0007669"/>
    <property type="project" value="InterPro"/>
</dbReference>
<dbReference type="HAMAP" id="MF_00983">
    <property type="entry name" value="PriA"/>
    <property type="match status" value="1"/>
</dbReference>
<dbReference type="GO" id="GO:1990077">
    <property type="term" value="C:primosome complex"/>
    <property type="evidence" value="ECO:0007669"/>
    <property type="project" value="UniProtKB-UniRule"/>
</dbReference>
<feature type="domain" description="Helicase ATP-binding" evidence="13">
    <location>
        <begin position="222"/>
        <end position="388"/>
    </location>
</feature>
<dbReference type="GO" id="GO:0006270">
    <property type="term" value="P:DNA replication initiation"/>
    <property type="evidence" value="ECO:0007669"/>
    <property type="project" value="TreeGrafter"/>
</dbReference>
<dbReference type="AlphaFoldDB" id="A0A562LGJ6"/>
<dbReference type="GO" id="GO:0043138">
    <property type="term" value="F:3'-5' DNA helicase activity"/>
    <property type="evidence" value="ECO:0007669"/>
    <property type="project" value="UniProtKB-EC"/>
</dbReference>
<feature type="binding site" evidence="12">
    <location>
        <position position="456"/>
    </location>
    <ligand>
        <name>Zn(2+)</name>
        <dbReference type="ChEBI" id="CHEBI:29105"/>
        <label>2</label>
    </ligand>
</feature>
<dbReference type="Pfam" id="PF00270">
    <property type="entry name" value="DEAD"/>
    <property type="match status" value="1"/>
</dbReference>
<evidence type="ECO:0000256" key="7">
    <source>
        <dbReference type="ARBA" id="ARBA00022833"/>
    </source>
</evidence>
<dbReference type="NCBIfam" id="TIGR00595">
    <property type="entry name" value="priA"/>
    <property type="match status" value="1"/>
</dbReference>
<evidence type="ECO:0000256" key="4">
    <source>
        <dbReference type="ARBA" id="ARBA00022741"/>
    </source>
</evidence>
<dbReference type="Pfam" id="PF18319">
    <property type="entry name" value="Zn_ribbon_PriA"/>
    <property type="match status" value="1"/>
</dbReference>
<keyword evidence="8 12" id="KW-0067">ATP-binding</keyword>
<comment type="caution">
    <text evidence="14">The sequence shown here is derived from an EMBL/GenBank/DDBJ whole genome shotgun (WGS) entry which is preliminary data.</text>
</comment>
<dbReference type="GO" id="GO:0006302">
    <property type="term" value="P:double-strand break repair"/>
    <property type="evidence" value="ECO:0007669"/>
    <property type="project" value="InterPro"/>
</dbReference>
<comment type="catalytic activity">
    <reaction evidence="11 12">
        <text>ATP + H2O = ADP + phosphate + H(+)</text>
        <dbReference type="Rhea" id="RHEA:13065"/>
        <dbReference type="ChEBI" id="CHEBI:15377"/>
        <dbReference type="ChEBI" id="CHEBI:15378"/>
        <dbReference type="ChEBI" id="CHEBI:30616"/>
        <dbReference type="ChEBI" id="CHEBI:43474"/>
        <dbReference type="ChEBI" id="CHEBI:456216"/>
        <dbReference type="EC" id="5.6.2.4"/>
    </reaction>
</comment>
<evidence type="ECO:0000256" key="8">
    <source>
        <dbReference type="ARBA" id="ARBA00022840"/>
    </source>
</evidence>
<keyword evidence="5 12" id="KW-0378">Hydrolase</keyword>
<keyword evidence="1 12" id="KW-0639">Primosome</keyword>
<evidence type="ECO:0000256" key="3">
    <source>
        <dbReference type="ARBA" id="ARBA00022723"/>
    </source>
</evidence>
<dbReference type="NCBIfam" id="NF004067">
    <property type="entry name" value="PRK05580.1-4"/>
    <property type="match status" value="1"/>
</dbReference>
<name>A0A562LGJ6_9GAMM</name>
<keyword evidence="2 12" id="KW-0235">DNA replication</keyword>
<feature type="binding site" evidence="12">
    <location>
        <position position="482"/>
    </location>
    <ligand>
        <name>Zn(2+)</name>
        <dbReference type="ChEBI" id="CHEBI:29105"/>
        <label>2</label>
    </ligand>
</feature>
<dbReference type="Gene3D" id="3.40.1440.60">
    <property type="entry name" value="PriA, 3(prime) DNA-binding domain"/>
    <property type="match status" value="1"/>
</dbReference>
<accession>A0A562LGJ6</accession>
<dbReference type="EC" id="5.6.2.4" evidence="12"/>
<evidence type="ECO:0000313" key="15">
    <source>
        <dbReference type="Proteomes" id="UP000316471"/>
    </source>
</evidence>
<feature type="binding site" evidence="12">
    <location>
        <position position="495"/>
    </location>
    <ligand>
        <name>Zn(2+)</name>
        <dbReference type="ChEBI" id="CHEBI:29105"/>
        <label>1</label>
    </ligand>
</feature>
<keyword evidence="3 12" id="KW-0479">Metal-binding</keyword>
<dbReference type="Pfam" id="PF18074">
    <property type="entry name" value="PriA_C"/>
    <property type="match status" value="1"/>
</dbReference>
<evidence type="ECO:0000256" key="12">
    <source>
        <dbReference type="HAMAP-Rule" id="MF_00983"/>
    </source>
</evidence>
<organism evidence="14 15">
    <name type="scientific">Aerolutibacter ruishenii</name>
    <dbReference type="NCBI Taxonomy" id="686800"/>
    <lineage>
        <taxon>Bacteria</taxon>
        <taxon>Pseudomonadati</taxon>
        <taxon>Pseudomonadota</taxon>
        <taxon>Gammaproteobacteria</taxon>
        <taxon>Lysobacterales</taxon>
        <taxon>Lysobacteraceae</taxon>
        <taxon>Aerolutibacter</taxon>
    </lineage>
</organism>
<dbReference type="FunFam" id="3.40.1440.60:FF:000001">
    <property type="entry name" value="Primosomal protein N"/>
    <property type="match status" value="1"/>
</dbReference>
<sequence length="755" mass="80442">MAEPVSSSSVAIWRVAVPVPLARLFDYRAPDGHLPSEDDIGRRVRVPFGTRELVGIVAAIGVAGADDAVGLRDAGPALDPTPVLQGELYASLAWLARYTHAPLGEVLATALPTALRQGDPLPATHGWAWRLNEAGLTARTRLRAGRPRQLAEFLAAVPGPVDEDRLDAEFAASDTGWRSAARALAQRGLAERIATTRAAPAALPRPGPDLNPDQRAAVDAVLGAGGGFAALLLDGVTGSGKTEVYLHAIADCLARGRQALVLVPEIGLTPQTLARFRARLGVPVHALHSGLSDGERARTWVSMARGEARVVVGTRSAVFLPLPEAGLIIIDEEHDGSFKQLDGIRYHARDFALVRGKALGVPVLLGSATPSLESLHNAQGGRYRHLRLPARAGAARPPHVRVLDVRKRPLEAGLSPELLEGVARALEAGGQVLVFKNRRGYAPVLLCHDCGWSAHCPRCSTPEKGTPMTVHAAGRRLQCHHCGTRRPAPNACPDCGGLALQPQGAGTERIEEVLSARFPDVPVLRIDRGTTHGRDALEKHLAAFGDAPGILVGTQMLAKGHDLPNLILVAVVGIDEGLFSADFRAPEKLAQLLIQVAGRAGRADKPGQVLLQTHHPEHPLLLTLLDGGYAAFAGTELAQREVAGFPPFGHLVMLRAEARQVEQANAFLRAARAAIDSAADELFDPADPDAMIELNGPLPAPMPRRAGYQREQLLLSSPTRRHLHAALDVALPAIHALPEARKVRWSLDVDPTDLY</sequence>